<keyword evidence="5" id="KW-1185">Reference proteome</keyword>
<evidence type="ECO:0000259" key="3">
    <source>
        <dbReference type="Pfam" id="PF25425"/>
    </source>
</evidence>
<dbReference type="AlphaFoldDB" id="A0A1D8GM66"/>
<keyword evidence="1" id="KW-0472">Membrane</keyword>
<dbReference type="Proteomes" id="UP000095743">
    <property type="component" value="Chromosome"/>
</dbReference>
<accession>A0A1D8GM66</accession>
<evidence type="ECO:0000259" key="2">
    <source>
        <dbReference type="Pfam" id="PF24911"/>
    </source>
</evidence>
<dbReference type="KEGG" id="gfe:Gferi_22225"/>
<protein>
    <submittedName>
        <fullName evidence="4">Uncharacterized protein</fullName>
    </submittedName>
</protein>
<evidence type="ECO:0000313" key="5">
    <source>
        <dbReference type="Proteomes" id="UP000095743"/>
    </source>
</evidence>
<reference evidence="4 5" key="1">
    <citation type="submission" date="2016-09" db="EMBL/GenBank/DDBJ databases">
        <title>Genomic analysis reveals versatility of anaerobic energy metabolism of Geosporobacter ferrireducens IRF9 of phylum Firmicutes.</title>
        <authorList>
            <person name="Kim S.-J."/>
        </authorList>
    </citation>
    <scope>NUCLEOTIDE SEQUENCE [LARGE SCALE GENOMIC DNA]</scope>
    <source>
        <strain evidence="4 5">IRF9</strain>
    </source>
</reference>
<dbReference type="InterPro" id="IPR057359">
    <property type="entry name" value="YfjL_N"/>
</dbReference>
<evidence type="ECO:0000313" key="4">
    <source>
        <dbReference type="EMBL" id="AOT72015.1"/>
    </source>
</evidence>
<dbReference type="RefSeq" id="WP_069980330.1">
    <property type="nucleotide sequence ID" value="NZ_CP017269.1"/>
</dbReference>
<dbReference type="Pfam" id="PF24911">
    <property type="entry name" value="YfjL_C"/>
    <property type="match status" value="1"/>
</dbReference>
<feature type="transmembrane region" description="Helical" evidence="1">
    <location>
        <begin position="12"/>
        <end position="32"/>
    </location>
</feature>
<proteinExistence type="predicted"/>
<evidence type="ECO:0000256" key="1">
    <source>
        <dbReference type="SAM" id="Phobius"/>
    </source>
</evidence>
<dbReference type="OrthoDB" id="1953272at2"/>
<dbReference type="STRING" id="1424294.Gferi_22225"/>
<name>A0A1D8GM66_9FIRM</name>
<feature type="domain" description="YfjL-like N-terminal" evidence="3">
    <location>
        <begin position="10"/>
        <end position="98"/>
    </location>
</feature>
<sequence>MENRKKPILRILAGFAAAVLIAGMLFITNSFVGNPISAMLANKVIKQYVDQNYSSLDLEIEKASYNFKDGAYMARVKSKTSIDTKFAVYYRDGKVQRDDYESYVLGMFNTLQRFSEEYSAVAKNIIAKELGYLNNKTMVMVHKEIYENPGDIVELDMKFDKTLPIRAEVTLQLDLADHSIEGIAKVLTDAHKAFAENDCYFDQYGLYAENDGMLIMISGVTPADIESGELAGLLEAAKANDSASGIGVFIKEQKK</sequence>
<organism evidence="4 5">
    <name type="scientific">Geosporobacter ferrireducens</name>
    <dbReference type="NCBI Taxonomy" id="1424294"/>
    <lineage>
        <taxon>Bacteria</taxon>
        <taxon>Bacillati</taxon>
        <taxon>Bacillota</taxon>
        <taxon>Clostridia</taxon>
        <taxon>Peptostreptococcales</taxon>
        <taxon>Thermotaleaceae</taxon>
        <taxon>Geosporobacter</taxon>
    </lineage>
</organism>
<keyword evidence="1" id="KW-0812">Transmembrane</keyword>
<dbReference type="InterPro" id="IPR056905">
    <property type="entry name" value="YfjL_C"/>
</dbReference>
<gene>
    <name evidence="4" type="ORF">Gferi_22225</name>
</gene>
<dbReference type="Pfam" id="PF25425">
    <property type="entry name" value="YfjL_N"/>
    <property type="match status" value="1"/>
</dbReference>
<dbReference type="EMBL" id="CP017269">
    <property type="protein sequence ID" value="AOT72015.1"/>
    <property type="molecule type" value="Genomic_DNA"/>
</dbReference>
<keyword evidence="1" id="KW-1133">Transmembrane helix</keyword>
<feature type="domain" description="YfjL-like C-terminal" evidence="2">
    <location>
        <begin position="117"/>
        <end position="228"/>
    </location>
</feature>